<protein>
    <submittedName>
        <fullName evidence="2">Uncharacterized protein</fullName>
    </submittedName>
</protein>
<evidence type="ECO:0000313" key="2">
    <source>
        <dbReference type="EMBL" id="KAF3506724.1"/>
    </source>
</evidence>
<gene>
    <name evidence="2" type="ORF">F2Q69_00005739</name>
</gene>
<dbReference type="EMBL" id="QGKX02001521">
    <property type="protein sequence ID" value="KAF3506724.1"/>
    <property type="molecule type" value="Genomic_DNA"/>
</dbReference>
<feature type="region of interest" description="Disordered" evidence="1">
    <location>
        <begin position="21"/>
        <end position="99"/>
    </location>
</feature>
<organism evidence="2 3">
    <name type="scientific">Brassica cretica</name>
    <name type="common">Mustard</name>
    <dbReference type="NCBI Taxonomy" id="69181"/>
    <lineage>
        <taxon>Eukaryota</taxon>
        <taxon>Viridiplantae</taxon>
        <taxon>Streptophyta</taxon>
        <taxon>Embryophyta</taxon>
        <taxon>Tracheophyta</taxon>
        <taxon>Spermatophyta</taxon>
        <taxon>Magnoliopsida</taxon>
        <taxon>eudicotyledons</taxon>
        <taxon>Gunneridae</taxon>
        <taxon>Pentapetalae</taxon>
        <taxon>rosids</taxon>
        <taxon>malvids</taxon>
        <taxon>Brassicales</taxon>
        <taxon>Brassicaceae</taxon>
        <taxon>Brassiceae</taxon>
        <taxon>Brassica</taxon>
    </lineage>
</organism>
<feature type="region of interest" description="Disordered" evidence="1">
    <location>
        <begin position="242"/>
        <end position="305"/>
    </location>
</feature>
<evidence type="ECO:0000313" key="3">
    <source>
        <dbReference type="Proteomes" id="UP000712600"/>
    </source>
</evidence>
<name>A0A8S9NPE5_BRACR</name>
<dbReference type="AlphaFoldDB" id="A0A8S9NPE5"/>
<reference evidence="2" key="1">
    <citation type="submission" date="2019-12" db="EMBL/GenBank/DDBJ databases">
        <title>Genome sequencing and annotation of Brassica cretica.</title>
        <authorList>
            <person name="Studholme D.J."/>
            <person name="Sarris P."/>
        </authorList>
    </citation>
    <scope>NUCLEOTIDE SEQUENCE</scope>
    <source>
        <strain evidence="2">PFS-109/04</strain>
        <tissue evidence="2">Leaf</tissue>
    </source>
</reference>
<sequence length="357" mass="37735">MNAAREMKELLDFSALIKKKLSGGKEMSSATPGETTPGKTTPGETTLSETTPGDTTPSEPPPTAVSSGPPVGPINIESSREDLMQSSERETAEPSVTDALKETISKLKQSDRLVRARNTVLNRKTSEFRAAIDKAATEQCRLLGGKKAQKEKFMEKFGELKDKFKNAAIDPYGSNVGLIDAGTATSLQTPTSSQGDHAIERSEDATAPLVLGPAPSMANLVVSEESLIPILGVSDANPTTALGLKEAGSEPVDQLELSYSSAEEEGGEKSDERVPGDNPQGTEEGLVDEVENPPASATDEAGGTSDQLKARAFVDVISELCTLRLFYVSDLQLAKPGFKGSLAHVSDQDMLVSGHEC</sequence>
<evidence type="ECO:0000256" key="1">
    <source>
        <dbReference type="SAM" id="MobiDB-lite"/>
    </source>
</evidence>
<feature type="compositionally biased region" description="Basic and acidic residues" evidence="1">
    <location>
        <begin position="78"/>
        <end position="92"/>
    </location>
</feature>
<proteinExistence type="predicted"/>
<dbReference type="Proteomes" id="UP000712600">
    <property type="component" value="Unassembled WGS sequence"/>
</dbReference>
<comment type="caution">
    <text evidence="2">The sequence shown here is derived from an EMBL/GenBank/DDBJ whole genome shotgun (WGS) entry which is preliminary data.</text>
</comment>
<feature type="compositionally biased region" description="Low complexity" evidence="1">
    <location>
        <begin position="31"/>
        <end position="53"/>
    </location>
</feature>
<accession>A0A8S9NPE5</accession>